<dbReference type="PANTHER" id="PTHR43156:SF2">
    <property type="entry name" value="STAGE II SPORULATION PROTEIN E"/>
    <property type="match status" value="1"/>
</dbReference>
<accession>A0A2W5WXB0</accession>
<keyword evidence="1" id="KW-0378">Hydrolase</keyword>
<dbReference type="SUPFAM" id="SSF81606">
    <property type="entry name" value="PP2C-like"/>
    <property type="match status" value="1"/>
</dbReference>
<dbReference type="EMBL" id="QKWH01000001">
    <property type="protein sequence ID" value="PZR55313.1"/>
    <property type="molecule type" value="Genomic_DNA"/>
</dbReference>
<dbReference type="InterPro" id="IPR000014">
    <property type="entry name" value="PAS"/>
</dbReference>
<dbReference type="RefSeq" id="WP_111249677.1">
    <property type="nucleotide sequence ID" value="NZ_QKWH01000001.1"/>
</dbReference>
<dbReference type="PANTHER" id="PTHR43156">
    <property type="entry name" value="STAGE II SPORULATION PROTEIN E-RELATED"/>
    <property type="match status" value="1"/>
</dbReference>
<dbReference type="InterPro" id="IPR052016">
    <property type="entry name" value="Bact_Sigma-Reg"/>
</dbReference>
<dbReference type="InterPro" id="IPR036457">
    <property type="entry name" value="PPM-type-like_dom_sf"/>
</dbReference>
<evidence type="ECO:0000259" key="2">
    <source>
        <dbReference type="SMART" id="SM00331"/>
    </source>
</evidence>
<comment type="caution">
    <text evidence="3">The sequence shown here is derived from an EMBL/GenBank/DDBJ whole genome shotgun (WGS) entry which is preliminary data.</text>
</comment>
<dbReference type="SMART" id="SM00331">
    <property type="entry name" value="PP2C_SIG"/>
    <property type="match status" value="1"/>
</dbReference>
<gene>
    <name evidence="3" type="ORF">DNL40_02775</name>
</gene>
<dbReference type="InterPro" id="IPR001932">
    <property type="entry name" value="PPM-type_phosphatase-like_dom"/>
</dbReference>
<protein>
    <recommendedName>
        <fullName evidence="2">PPM-type phosphatase domain-containing protein</fullName>
    </recommendedName>
</protein>
<dbReference type="CDD" id="cd00130">
    <property type="entry name" value="PAS"/>
    <property type="match status" value="1"/>
</dbReference>
<name>A0A2W5WXB0_9MICO</name>
<dbReference type="GO" id="GO:0016791">
    <property type="term" value="F:phosphatase activity"/>
    <property type="evidence" value="ECO:0007669"/>
    <property type="project" value="TreeGrafter"/>
</dbReference>
<dbReference type="Gene3D" id="3.60.40.10">
    <property type="entry name" value="PPM-type phosphatase domain"/>
    <property type="match status" value="1"/>
</dbReference>
<dbReference type="InterPro" id="IPR035965">
    <property type="entry name" value="PAS-like_dom_sf"/>
</dbReference>
<sequence>MALLRLDGDGRILDANDTFLAWAGGDGPGERPDVRGRRLSDLLTVGGRIYWETHLAPFLTLQGRVDEVAVELRTPAGPLPVLLSLVARRDERQAVVDVALFAARERVRFDRELVAARTAAEEAAERLHWVHDALTVLSRAATVPQVEQALTDSVARHPAIAAAALHAVGAGHGGPGQGRAGHGGEALATGDDAIQGGTAGGAVVVPVAGTGETYAHLEVTLHGRPGDPPLDHEALRTIAQQGGVALERALLHEQSVSVAHELQRAMLTQDLPSDGQVEVLAEYRPAVSGLEVGGDWYDAFPVDDTTLAVAVGDVVGHGLHAATAMGQLRTATRALAAPGLGPAGTLGLVDQFVARRKVGYASTLVYAELDTVVGTLRYACAGHLPPLLVRVDGTVEYLWGGRSSPLGVPAGGGLRAEGEVRLAPGDVVLFYTDGVVERRDRRLRDGLDQLARVAARRDPVDEGDVLGQFFDLEANQRDDACVLHVAWRGTGAVPAVEVPADVGAVAGLGS</sequence>
<evidence type="ECO:0000313" key="3">
    <source>
        <dbReference type="EMBL" id="PZR55313.1"/>
    </source>
</evidence>
<dbReference type="AlphaFoldDB" id="A0A2W5WXB0"/>
<evidence type="ECO:0000313" key="4">
    <source>
        <dbReference type="Proteomes" id="UP000248783"/>
    </source>
</evidence>
<organism evidence="3 4">
    <name type="scientific">Xylanimonas oleitrophica</name>
    <dbReference type="NCBI Taxonomy" id="2607479"/>
    <lineage>
        <taxon>Bacteria</taxon>
        <taxon>Bacillati</taxon>
        <taxon>Actinomycetota</taxon>
        <taxon>Actinomycetes</taxon>
        <taxon>Micrococcales</taxon>
        <taxon>Promicromonosporaceae</taxon>
        <taxon>Xylanimonas</taxon>
    </lineage>
</organism>
<proteinExistence type="predicted"/>
<feature type="domain" description="PPM-type phosphatase" evidence="2">
    <location>
        <begin position="277"/>
        <end position="487"/>
    </location>
</feature>
<dbReference type="Proteomes" id="UP000248783">
    <property type="component" value="Unassembled WGS sequence"/>
</dbReference>
<dbReference type="SUPFAM" id="SSF55785">
    <property type="entry name" value="PYP-like sensor domain (PAS domain)"/>
    <property type="match status" value="1"/>
</dbReference>
<dbReference type="Pfam" id="PF07228">
    <property type="entry name" value="SpoIIE"/>
    <property type="match status" value="1"/>
</dbReference>
<reference evidence="3 4" key="1">
    <citation type="submission" date="2018-06" db="EMBL/GenBank/DDBJ databases">
        <title>Whole genome sequencing of a novel hydrocarbon degrading bacterial strain, PW21 isolated from oil contaminated produced water sample.</title>
        <authorList>
            <person name="Nagkirti P."/>
            <person name="Shaikh A."/>
            <person name="Gowdaman V."/>
            <person name="Engineer A.E."/>
            <person name="Dagar S."/>
            <person name="Dhakephalkar P.K."/>
        </authorList>
    </citation>
    <scope>NUCLEOTIDE SEQUENCE [LARGE SCALE GENOMIC DNA]</scope>
    <source>
        <strain evidence="3 4">PW21</strain>
    </source>
</reference>
<evidence type="ECO:0000256" key="1">
    <source>
        <dbReference type="ARBA" id="ARBA00022801"/>
    </source>
</evidence>
<keyword evidence="4" id="KW-1185">Reference proteome</keyword>